<sequence>MAENEQIPEEYGASSIKVLKGLEAVRKRPGMYIGDTDDGSGLHHMVYEVVDNGIDEALGGHADAVNVKIHSDGSVSVSDNGRGIPVDMHEGEGVSAAEVIMTQLHAGGKFDQNSYKVSGGLHGVGVSVVNALSDYLELRIFRNGKEHYARFEGGFTVEPLRVLGDANGRKGTEVRFLASTTTFSNLDYEFHTLEKRLRELAFLNSGVRIILEDERPAEPLRSELYYDGGVREFVKYLDRSKTSIMTDPIYMTGERDGIGVEIAMSWNDSYHENVLPFTNNIPQRDGGTHMAGFRGALTRTINNYAQSSGIAKREKITFTGDDAREGLTCVLSVKVPDPKFSSQTKDKLVSSEVRPAVEGLMNEKLSEWFEENPSWAKVIVGKIVEAAMAREAARKARDLTRRKNPMDMNFLSSKLKDCSDKDPVNTEIFLVEGDSAGGSAQTGRDRKTQAILPLKGKILNVERARFDRMLGSQEIGNMVMALGTGIGRDEFNIKKLRYHKIVIMTDADVDGAHIRTLLLTFFYRQMPELIEGGFLYIAQPPLYKVSRGKSEVYLKDQAEMETYLITQGTDSTLLRQGNGEEISGKDLARVVDEARQLKRVLDVFPTHYPRHILEQAAIAGAFVPGAVDANLQGVADKVAARLDLIAEEYERGWMGRITQDKGIRLARILRGVEEVRTLDGPMLRSGEARKTGSFTQSLQAVYDLPATLERKDRKQLIHGPLELLKAVLDEGEKGLSLQRYKGLGEMNPSQLWETTLDPDARTLLQVKVDDMAEADDLFTKLMGDVVEPRREFIQQNALSVENLDF</sequence>
<feature type="binding site" evidence="11">
    <location>
        <position position="506"/>
    </location>
    <ligand>
        <name>Mg(2+)</name>
        <dbReference type="ChEBI" id="CHEBI:18420"/>
        <label>1</label>
        <note>catalytic</note>
    </ligand>
</feature>
<evidence type="ECO:0000256" key="4">
    <source>
        <dbReference type="ARBA" id="ARBA00022723"/>
    </source>
</evidence>
<evidence type="ECO:0000256" key="5">
    <source>
        <dbReference type="ARBA" id="ARBA00022741"/>
    </source>
</evidence>
<dbReference type="OrthoDB" id="9802808at2"/>
<gene>
    <name evidence="11 13" type="primary">gyrB</name>
    <name evidence="13" type="ORF">P775_02615</name>
</gene>
<dbReference type="GO" id="GO:0005737">
    <property type="term" value="C:cytoplasm"/>
    <property type="evidence" value="ECO:0007669"/>
    <property type="project" value="UniProtKB-SubCell"/>
</dbReference>
<dbReference type="FunFam" id="3.30.230.10:FF:000005">
    <property type="entry name" value="DNA gyrase subunit B"/>
    <property type="match status" value="1"/>
</dbReference>
<dbReference type="GO" id="GO:0003918">
    <property type="term" value="F:DNA topoisomerase type II (double strand cut, ATP-hydrolyzing) activity"/>
    <property type="evidence" value="ECO:0007669"/>
    <property type="project" value="UniProtKB-UniRule"/>
</dbReference>
<dbReference type="Pfam" id="PF21249">
    <property type="entry name" value="GyrB_hook"/>
    <property type="match status" value="1"/>
</dbReference>
<dbReference type="NCBIfam" id="NF011501">
    <property type="entry name" value="PRK14939.1"/>
    <property type="match status" value="1"/>
</dbReference>
<dbReference type="PROSITE" id="PS00177">
    <property type="entry name" value="TOPOISOMERASE_II"/>
    <property type="match status" value="1"/>
</dbReference>
<dbReference type="InterPro" id="IPR014721">
    <property type="entry name" value="Ribsml_uS5_D2-typ_fold_subgr"/>
</dbReference>
<dbReference type="GO" id="GO:0003677">
    <property type="term" value="F:DNA binding"/>
    <property type="evidence" value="ECO:0007669"/>
    <property type="project" value="UniProtKB-KW"/>
</dbReference>
<dbReference type="InterPro" id="IPR002288">
    <property type="entry name" value="DNA_gyrase_B_C"/>
</dbReference>
<evidence type="ECO:0000313" key="14">
    <source>
        <dbReference type="Proteomes" id="UP000231259"/>
    </source>
</evidence>
<dbReference type="Gene3D" id="3.30.565.10">
    <property type="entry name" value="Histidine kinase-like ATPase, C-terminal domain"/>
    <property type="match status" value="1"/>
</dbReference>
<dbReference type="Proteomes" id="UP000231259">
    <property type="component" value="Unassembled WGS sequence"/>
</dbReference>
<dbReference type="InterPro" id="IPR036890">
    <property type="entry name" value="HATPase_C_sf"/>
</dbReference>
<dbReference type="PANTHER" id="PTHR45866">
    <property type="entry name" value="DNA GYRASE/TOPOISOMERASE SUBUNIT B"/>
    <property type="match status" value="1"/>
</dbReference>
<dbReference type="Pfam" id="PF00986">
    <property type="entry name" value="DNA_gyraseB_C"/>
    <property type="match status" value="1"/>
</dbReference>
<organism evidence="13 14">
    <name type="scientific">Puniceibacterium antarcticum</name>
    <dbReference type="NCBI Taxonomy" id="1206336"/>
    <lineage>
        <taxon>Bacteria</taxon>
        <taxon>Pseudomonadati</taxon>
        <taxon>Pseudomonadota</taxon>
        <taxon>Alphaproteobacteria</taxon>
        <taxon>Rhodobacterales</taxon>
        <taxon>Paracoccaceae</taxon>
        <taxon>Puniceibacterium</taxon>
    </lineage>
</organism>
<dbReference type="EC" id="5.6.2.2" evidence="11"/>
<evidence type="ECO:0000313" key="13">
    <source>
        <dbReference type="EMBL" id="PIL21888.1"/>
    </source>
</evidence>
<dbReference type="Pfam" id="PF02518">
    <property type="entry name" value="HATPase_c"/>
    <property type="match status" value="1"/>
</dbReference>
<comment type="cofactor">
    <cofactor evidence="11">
        <name>Mg(2+)</name>
        <dbReference type="ChEBI" id="CHEBI:18420"/>
    </cofactor>
    <cofactor evidence="11">
        <name>Mn(2+)</name>
        <dbReference type="ChEBI" id="CHEBI:29035"/>
    </cofactor>
    <cofactor evidence="11">
        <name>Ca(2+)</name>
        <dbReference type="ChEBI" id="CHEBI:29108"/>
    </cofactor>
    <text evidence="11">Binds two Mg(2+) per subunit. The magnesium ions form salt bridges with both the protein and the DNA. Can also accept other divalent metal cations, such as Mn(2+) or Ca(2+).</text>
</comment>
<dbReference type="EMBL" id="AWWI01000021">
    <property type="protein sequence ID" value="PIL21888.1"/>
    <property type="molecule type" value="Genomic_DNA"/>
</dbReference>
<dbReference type="SUPFAM" id="SSF56719">
    <property type="entry name" value="Type II DNA topoisomerase"/>
    <property type="match status" value="1"/>
</dbReference>
<dbReference type="PRINTS" id="PR00418">
    <property type="entry name" value="TPI2FAMILY"/>
</dbReference>
<dbReference type="NCBIfam" id="TIGR01059">
    <property type="entry name" value="gyrB"/>
    <property type="match status" value="1"/>
</dbReference>
<evidence type="ECO:0000256" key="1">
    <source>
        <dbReference type="ARBA" id="ARBA00000185"/>
    </source>
</evidence>
<comment type="subunit">
    <text evidence="11">Heterotetramer, composed of two GyrA and two GyrB chains. In the heterotetramer, GyrA contains the active site tyrosine that forms a transient covalent intermediate with DNA, while GyrB binds cofactors and catalyzes ATP hydrolysis.</text>
</comment>
<reference evidence="13 14" key="1">
    <citation type="submission" date="2013-09" db="EMBL/GenBank/DDBJ databases">
        <title>Genome sequencing of Phaeobacter antarcticus sp. nov. SM1211.</title>
        <authorList>
            <person name="Zhang X.-Y."/>
            <person name="Liu C."/>
            <person name="Chen X.-L."/>
            <person name="Xie B.-B."/>
            <person name="Qin Q.-L."/>
            <person name="Rong J.-C."/>
            <person name="Zhang Y.-Z."/>
        </authorList>
    </citation>
    <scope>NUCLEOTIDE SEQUENCE [LARGE SCALE GENOMIC DNA]</scope>
    <source>
        <strain evidence="13 14">SM1211</strain>
    </source>
</reference>
<dbReference type="GO" id="GO:0006261">
    <property type="term" value="P:DNA-templated DNA replication"/>
    <property type="evidence" value="ECO:0007669"/>
    <property type="project" value="UniProtKB-UniRule"/>
</dbReference>
<keyword evidence="10 11" id="KW-0413">Isomerase</keyword>
<comment type="similarity">
    <text evidence="2 11">Belongs to the type II topoisomerase GyrB family.</text>
</comment>
<dbReference type="GO" id="GO:0006265">
    <property type="term" value="P:DNA topological change"/>
    <property type="evidence" value="ECO:0007669"/>
    <property type="project" value="UniProtKB-UniRule"/>
</dbReference>
<keyword evidence="9" id="KW-0238">DNA-binding</keyword>
<feature type="site" description="Interaction with DNA" evidence="11">
    <location>
        <position position="457"/>
    </location>
</feature>
<feature type="binding site" evidence="11">
    <location>
        <position position="508"/>
    </location>
    <ligand>
        <name>Mg(2+)</name>
        <dbReference type="ChEBI" id="CHEBI:18420"/>
        <label>2</label>
    </ligand>
</feature>
<dbReference type="AlphaFoldDB" id="A0A2G8RL82"/>
<dbReference type="SMART" id="SM00433">
    <property type="entry name" value="TOP2c"/>
    <property type="match status" value="1"/>
</dbReference>
<dbReference type="InterPro" id="IPR049353">
    <property type="entry name" value="GyrB_hook"/>
</dbReference>
<dbReference type="SUPFAM" id="SSF54211">
    <property type="entry name" value="Ribosomal protein S5 domain 2-like"/>
    <property type="match status" value="1"/>
</dbReference>
<proteinExistence type="inferred from homology"/>
<protein>
    <recommendedName>
        <fullName evidence="11">DNA gyrase subunit B</fullName>
        <ecNumber evidence="11">5.6.2.2</ecNumber>
    </recommendedName>
</protein>
<comment type="subcellular location">
    <subcellularLocation>
        <location evidence="11">Cytoplasm</location>
    </subcellularLocation>
</comment>
<dbReference type="InterPro" id="IPR006171">
    <property type="entry name" value="TOPRIM_dom"/>
</dbReference>
<dbReference type="CDD" id="cd16928">
    <property type="entry name" value="HATPase_GyrB-like"/>
    <property type="match status" value="1"/>
</dbReference>
<evidence type="ECO:0000256" key="3">
    <source>
        <dbReference type="ARBA" id="ARBA00022490"/>
    </source>
</evidence>
<dbReference type="GO" id="GO:0005524">
    <property type="term" value="F:ATP binding"/>
    <property type="evidence" value="ECO:0007669"/>
    <property type="project" value="UniProtKB-UniRule"/>
</dbReference>
<evidence type="ECO:0000256" key="2">
    <source>
        <dbReference type="ARBA" id="ARBA00010708"/>
    </source>
</evidence>
<dbReference type="InterPro" id="IPR013506">
    <property type="entry name" value="Topo_IIA_bsu_dom2"/>
</dbReference>
<keyword evidence="14" id="KW-1185">Reference proteome</keyword>
<comment type="catalytic activity">
    <reaction evidence="1 11">
        <text>ATP-dependent breakage, passage and rejoining of double-stranded DNA.</text>
        <dbReference type="EC" id="5.6.2.2"/>
    </reaction>
</comment>
<evidence type="ECO:0000259" key="12">
    <source>
        <dbReference type="PROSITE" id="PS50880"/>
    </source>
</evidence>
<evidence type="ECO:0000256" key="7">
    <source>
        <dbReference type="ARBA" id="ARBA00022842"/>
    </source>
</evidence>
<evidence type="ECO:0000256" key="10">
    <source>
        <dbReference type="ARBA" id="ARBA00023235"/>
    </source>
</evidence>
<dbReference type="Gene3D" id="3.30.230.10">
    <property type="match status" value="1"/>
</dbReference>
<dbReference type="SMART" id="SM00387">
    <property type="entry name" value="HATPase_c"/>
    <property type="match status" value="1"/>
</dbReference>
<dbReference type="CDD" id="cd00822">
    <property type="entry name" value="TopoII_Trans_DNA_gyrase"/>
    <property type="match status" value="1"/>
</dbReference>
<evidence type="ECO:0000256" key="8">
    <source>
        <dbReference type="ARBA" id="ARBA00023029"/>
    </source>
</evidence>
<dbReference type="HAMAP" id="MF_01898">
    <property type="entry name" value="GyrB"/>
    <property type="match status" value="1"/>
</dbReference>
<dbReference type="InterPro" id="IPR000565">
    <property type="entry name" value="Topo_IIA_B"/>
</dbReference>
<name>A0A2G8RL82_9RHOB</name>
<feature type="binding site" evidence="11">
    <location>
        <position position="432"/>
    </location>
    <ligand>
        <name>Mg(2+)</name>
        <dbReference type="ChEBI" id="CHEBI:18420"/>
        <label>1</label>
        <note>catalytic</note>
    </ligand>
</feature>
<dbReference type="RefSeq" id="WP_099909476.1">
    <property type="nucleotide sequence ID" value="NZ_AWWI01000021.1"/>
</dbReference>
<keyword evidence="8 11" id="KW-0799">Topoisomerase</keyword>
<keyword evidence="4 11" id="KW-0479">Metal-binding</keyword>
<feature type="domain" description="Toprim" evidence="12">
    <location>
        <begin position="426"/>
        <end position="541"/>
    </location>
</feature>
<keyword evidence="3 11" id="KW-0963">Cytoplasm</keyword>
<dbReference type="InterPro" id="IPR034160">
    <property type="entry name" value="TOPRIM_GyrB"/>
</dbReference>
<dbReference type="SUPFAM" id="SSF55874">
    <property type="entry name" value="ATPase domain of HSP90 chaperone/DNA topoisomerase II/histidine kinase"/>
    <property type="match status" value="1"/>
</dbReference>
<dbReference type="InterPro" id="IPR013759">
    <property type="entry name" value="Topo_IIA_B_C"/>
</dbReference>
<evidence type="ECO:0000256" key="6">
    <source>
        <dbReference type="ARBA" id="ARBA00022840"/>
    </source>
</evidence>
<dbReference type="Gene3D" id="3.40.50.670">
    <property type="match status" value="2"/>
</dbReference>
<dbReference type="InterPro" id="IPR020568">
    <property type="entry name" value="Ribosomal_Su5_D2-typ_SF"/>
</dbReference>
<accession>A0A2G8RL82</accession>
<comment type="miscellaneous">
    <text evidence="11">Few gyrases are as efficient as E.coli at forming negative supercoils. Not all organisms have 2 type II topoisomerases; in organisms with a single type II topoisomerase this enzyme also has to decatenate newly replicated chromosomes.</text>
</comment>
<evidence type="ECO:0000256" key="11">
    <source>
        <dbReference type="HAMAP-Rule" id="MF_01898"/>
    </source>
</evidence>
<dbReference type="CDD" id="cd03366">
    <property type="entry name" value="TOPRIM_TopoIIA_GyrB"/>
    <property type="match status" value="1"/>
</dbReference>
<dbReference type="PROSITE" id="PS50880">
    <property type="entry name" value="TOPRIM"/>
    <property type="match status" value="1"/>
</dbReference>
<dbReference type="NCBIfam" id="NF004189">
    <property type="entry name" value="PRK05644.1"/>
    <property type="match status" value="1"/>
</dbReference>
<dbReference type="InterPro" id="IPR011557">
    <property type="entry name" value="GyrB"/>
</dbReference>
<keyword evidence="6 11" id="KW-0067">ATP-binding</keyword>
<dbReference type="FunFam" id="3.40.50.670:FF:000001">
    <property type="entry name" value="DNA topoisomerase 2"/>
    <property type="match status" value="1"/>
</dbReference>
<dbReference type="PANTHER" id="PTHR45866:SF1">
    <property type="entry name" value="DNA GYRASE SUBUNIT B, MITOCHONDRIAL"/>
    <property type="match status" value="1"/>
</dbReference>
<keyword evidence="7 11" id="KW-0460">Magnesium</keyword>
<dbReference type="InterPro" id="IPR001241">
    <property type="entry name" value="Topo_IIA"/>
</dbReference>
<dbReference type="Pfam" id="PF00204">
    <property type="entry name" value="DNA_gyraseB"/>
    <property type="match status" value="1"/>
</dbReference>
<comment type="caution">
    <text evidence="13">The sequence shown here is derived from an EMBL/GenBank/DDBJ whole genome shotgun (WGS) entry which is preliminary data.</text>
</comment>
<dbReference type="PRINTS" id="PR01159">
    <property type="entry name" value="DNAGYRASEB"/>
</dbReference>
<dbReference type="FunFam" id="3.30.565.10:FF:000002">
    <property type="entry name" value="DNA gyrase subunit B"/>
    <property type="match status" value="1"/>
</dbReference>
<dbReference type="InterPro" id="IPR003594">
    <property type="entry name" value="HATPase_dom"/>
</dbReference>
<evidence type="ECO:0000256" key="9">
    <source>
        <dbReference type="ARBA" id="ARBA00023125"/>
    </source>
</evidence>
<keyword evidence="5 11" id="KW-0547">Nucleotide-binding</keyword>
<feature type="binding site" evidence="11">
    <location>
        <position position="506"/>
    </location>
    <ligand>
        <name>Mg(2+)</name>
        <dbReference type="ChEBI" id="CHEBI:18420"/>
        <label>2</label>
    </ligand>
</feature>
<feature type="site" description="Interaction with DNA" evidence="11">
    <location>
        <position position="460"/>
    </location>
</feature>
<dbReference type="InterPro" id="IPR013760">
    <property type="entry name" value="Topo_IIA-like_dom_sf"/>
</dbReference>
<dbReference type="GO" id="GO:0005694">
    <property type="term" value="C:chromosome"/>
    <property type="evidence" value="ECO:0007669"/>
    <property type="project" value="InterPro"/>
</dbReference>
<comment type="function">
    <text evidence="11">A type II topoisomerase that negatively supercoils closed circular double-stranded (ds) DNA in an ATP-dependent manner to modulate DNA topology and maintain chromosomes in an underwound state. Negative supercoiling favors strand separation, and DNA replication, transcription, recombination and repair, all of which involve strand separation. Also able to catalyze the interconversion of other topological isomers of dsDNA rings, including catenanes and knotted rings. Type II topoisomerases break and join 2 DNA strands simultaneously in an ATP-dependent manner.</text>
</comment>
<dbReference type="GO" id="GO:0046872">
    <property type="term" value="F:metal ion binding"/>
    <property type="evidence" value="ECO:0007669"/>
    <property type="project" value="UniProtKB-KW"/>
</dbReference>
<dbReference type="Pfam" id="PF01751">
    <property type="entry name" value="Toprim"/>
    <property type="match status" value="1"/>
</dbReference>
<dbReference type="InterPro" id="IPR018522">
    <property type="entry name" value="TopoIIA_CS"/>
</dbReference>